<feature type="active site" evidence="4">
    <location>
        <position position="49"/>
    </location>
</feature>
<dbReference type="STRING" id="413882.AAW51_3158"/>
<evidence type="ECO:0000313" key="7">
    <source>
        <dbReference type="Proteomes" id="UP000035352"/>
    </source>
</evidence>
<keyword evidence="4" id="KW-0145">Chemotaxis</keyword>
<protein>
    <recommendedName>
        <fullName evidence="2">protein-glutamate methylesterase</fullName>
        <ecNumber evidence="2">3.1.1.61</ecNumber>
    </recommendedName>
</protein>
<comment type="catalytic activity">
    <reaction evidence="3">
        <text>[protein]-L-glutamate 5-O-methyl ester + H2O = L-glutamyl-[protein] + methanol + H(+)</text>
        <dbReference type="Rhea" id="RHEA:23236"/>
        <dbReference type="Rhea" id="RHEA-COMP:10208"/>
        <dbReference type="Rhea" id="RHEA-COMP:10311"/>
        <dbReference type="ChEBI" id="CHEBI:15377"/>
        <dbReference type="ChEBI" id="CHEBI:15378"/>
        <dbReference type="ChEBI" id="CHEBI:17790"/>
        <dbReference type="ChEBI" id="CHEBI:29973"/>
        <dbReference type="ChEBI" id="CHEBI:82795"/>
        <dbReference type="EC" id="3.1.1.61"/>
    </reaction>
</comment>
<dbReference type="PANTHER" id="PTHR42872:SF6">
    <property type="entry name" value="PROTEIN-GLUTAMATE METHYLESTERASE_PROTEIN-GLUTAMINE GLUTAMINASE"/>
    <property type="match status" value="1"/>
</dbReference>
<sequence length="213" mass="21651">MTSVPPDLTPPRPVDAVVIGASAGGVEALGLLLAALPPGFGAPVLVVLHVPPQRANHLAQLFGARCALPVVEAQDKQPLRPGTVYLAPPDYHLLVEPDFCVALSVDAPVHFSRPAIDPLFESAAAAYGSRLLAIVLTGASSDGSQGLRAVRKAGGQAWVQNPADAQVPTMPAAALKAAGADAILSLTAIAHTLAGLTTQAPVPPDNVLRSISS</sequence>
<accession>A0A0G3BK64</accession>
<evidence type="ECO:0000256" key="3">
    <source>
        <dbReference type="ARBA" id="ARBA00048267"/>
    </source>
</evidence>
<dbReference type="PATRIC" id="fig|413882.6.peg.3293"/>
<keyword evidence="7" id="KW-1185">Reference proteome</keyword>
<feature type="active site" evidence="4">
    <location>
        <position position="142"/>
    </location>
</feature>
<dbReference type="Proteomes" id="UP000035352">
    <property type="component" value="Chromosome"/>
</dbReference>
<dbReference type="RefSeq" id="WP_083438329.1">
    <property type="nucleotide sequence ID" value="NZ_CP011371.1"/>
</dbReference>
<dbReference type="SUPFAM" id="SSF52738">
    <property type="entry name" value="Methylesterase CheB, C-terminal domain"/>
    <property type="match status" value="1"/>
</dbReference>
<dbReference type="GO" id="GO:0005737">
    <property type="term" value="C:cytoplasm"/>
    <property type="evidence" value="ECO:0007669"/>
    <property type="project" value="InterPro"/>
</dbReference>
<dbReference type="AlphaFoldDB" id="A0A0G3BK64"/>
<dbReference type="CDD" id="cd16433">
    <property type="entry name" value="CheB"/>
    <property type="match status" value="1"/>
</dbReference>
<dbReference type="OrthoDB" id="9791760at2"/>
<dbReference type="Gene3D" id="3.40.50.180">
    <property type="entry name" value="Methylesterase CheB, C-terminal domain"/>
    <property type="match status" value="1"/>
</dbReference>
<proteinExistence type="predicted"/>
<evidence type="ECO:0000256" key="2">
    <source>
        <dbReference type="ARBA" id="ARBA00039140"/>
    </source>
</evidence>
<feature type="domain" description="CheB-type methylesterase" evidence="5">
    <location>
        <begin position="11"/>
        <end position="200"/>
    </location>
</feature>
<dbReference type="GO" id="GO:0006935">
    <property type="term" value="P:chemotaxis"/>
    <property type="evidence" value="ECO:0007669"/>
    <property type="project" value="UniProtKB-UniRule"/>
</dbReference>
<name>A0A0G3BK64_9BURK</name>
<dbReference type="PROSITE" id="PS50122">
    <property type="entry name" value="CHEB"/>
    <property type="match status" value="1"/>
</dbReference>
<gene>
    <name evidence="6" type="ORF">AAW51_3158</name>
</gene>
<reference evidence="6 7" key="1">
    <citation type="submission" date="2015-05" db="EMBL/GenBank/DDBJ databases">
        <authorList>
            <person name="Tang B."/>
            <person name="Yu Y."/>
        </authorList>
    </citation>
    <scope>NUCLEOTIDE SEQUENCE [LARGE SCALE GENOMIC DNA]</scope>
    <source>
        <strain evidence="6 7">DSM 7029</strain>
    </source>
</reference>
<keyword evidence="1 4" id="KW-0378">Hydrolase</keyword>
<dbReference type="PANTHER" id="PTHR42872">
    <property type="entry name" value="PROTEIN-GLUTAMATE METHYLESTERASE/PROTEIN-GLUTAMINE GLUTAMINASE"/>
    <property type="match status" value="1"/>
</dbReference>
<dbReference type="KEGG" id="pbh:AAW51_3158"/>
<dbReference type="EMBL" id="CP011371">
    <property type="protein sequence ID" value="AKJ29849.1"/>
    <property type="molecule type" value="Genomic_DNA"/>
</dbReference>
<evidence type="ECO:0000313" key="6">
    <source>
        <dbReference type="EMBL" id="AKJ29849.1"/>
    </source>
</evidence>
<dbReference type="Pfam" id="PF01339">
    <property type="entry name" value="CheB_methylest"/>
    <property type="match status" value="1"/>
</dbReference>
<dbReference type="EC" id="3.1.1.61" evidence="2"/>
<dbReference type="InterPro" id="IPR035909">
    <property type="entry name" value="CheB_C"/>
</dbReference>
<evidence type="ECO:0000256" key="4">
    <source>
        <dbReference type="PROSITE-ProRule" id="PRU00050"/>
    </source>
</evidence>
<dbReference type="GO" id="GO:0000156">
    <property type="term" value="F:phosphorelay response regulator activity"/>
    <property type="evidence" value="ECO:0007669"/>
    <property type="project" value="InterPro"/>
</dbReference>
<evidence type="ECO:0000259" key="5">
    <source>
        <dbReference type="PROSITE" id="PS50122"/>
    </source>
</evidence>
<organism evidence="6 7">
    <name type="scientific">Caldimonas brevitalea</name>
    <dbReference type="NCBI Taxonomy" id="413882"/>
    <lineage>
        <taxon>Bacteria</taxon>
        <taxon>Pseudomonadati</taxon>
        <taxon>Pseudomonadota</taxon>
        <taxon>Betaproteobacteria</taxon>
        <taxon>Burkholderiales</taxon>
        <taxon>Sphaerotilaceae</taxon>
        <taxon>Caldimonas</taxon>
    </lineage>
</organism>
<dbReference type="InterPro" id="IPR000673">
    <property type="entry name" value="Sig_transdc_resp-reg_Me-estase"/>
</dbReference>
<evidence type="ECO:0000256" key="1">
    <source>
        <dbReference type="ARBA" id="ARBA00022801"/>
    </source>
</evidence>
<feature type="active site" evidence="4">
    <location>
        <position position="22"/>
    </location>
</feature>
<dbReference type="GO" id="GO:0008984">
    <property type="term" value="F:protein-glutamate methylesterase activity"/>
    <property type="evidence" value="ECO:0007669"/>
    <property type="project" value="UniProtKB-EC"/>
</dbReference>